<feature type="coiled-coil region" evidence="1">
    <location>
        <begin position="571"/>
        <end position="598"/>
    </location>
</feature>
<name>A0ABR0F737_9PEZI</name>
<feature type="region of interest" description="Disordered" evidence="2">
    <location>
        <begin position="446"/>
        <end position="476"/>
    </location>
</feature>
<gene>
    <name evidence="3" type="ORF">QC761_703870</name>
</gene>
<evidence type="ECO:0008006" key="5">
    <source>
        <dbReference type="Google" id="ProtNLM"/>
    </source>
</evidence>
<proteinExistence type="predicted"/>
<dbReference type="RefSeq" id="XP_062727836.1">
    <property type="nucleotide sequence ID" value="XM_062881961.1"/>
</dbReference>
<sequence>MLERKPSPNLGVCRAVVHRPHWSGVRGVRAQKQQKGMRCKINRNTRTPHITTIRLVDAGFCFELLLCLSAREPIPVPMDPEFLVKLLRAYDASFDAAAVRAAFNGSSTGNQFVQWATSHLTPDTLLTPDEFAQYAALEKAGIVDKLASSSDLAAVQGLTDENVRDAIEQLDRSTQAITKQTETLKQQREALDRLVAADRQTRQERRVFESEQDRKYESQRRDLTLAVEELSQSLDSQLLELEQQTTGAGPAIQQTVDTLFRSDDKLLASLQKLGWELDTKDPEEQNHVVMLRETCARDSREGRLIKCTVEGVRTRLDRIYLETLEEKNSGSSSRVSPGEVSSLQEEVESLYSEILPVAQMSVEQQFLEPALKKVEAKTGQEQAKSKQATGYVHDCLDYLLDHVQDLSARLEAFKAYQLAADSLLEIAQSEVATKVALATPCSRRPTVSQRGVMDSPVRPRPRHARRSSGMGGAMEESPLDEILRSLAISLPHEEEGTPDFPARARELASILAERRSKTEDIAKNVQESFDYTATRQIADGKVAIQLIRDSILAESPFGHVRLVDPEIESSIDVLSQELEKIRQEKEGLNNSMAKLRARSAKKDELIARWGA</sequence>
<keyword evidence="4" id="KW-1185">Reference proteome</keyword>
<evidence type="ECO:0000256" key="1">
    <source>
        <dbReference type="SAM" id="Coils"/>
    </source>
</evidence>
<keyword evidence="1" id="KW-0175">Coiled coil</keyword>
<organism evidence="3 4">
    <name type="scientific">Podospora bellae-mahoneyi</name>
    <dbReference type="NCBI Taxonomy" id="2093777"/>
    <lineage>
        <taxon>Eukaryota</taxon>
        <taxon>Fungi</taxon>
        <taxon>Dikarya</taxon>
        <taxon>Ascomycota</taxon>
        <taxon>Pezizomycotina</taxon>
        <taxon>Sordariomycetes</taxon>
        <taxon>Sordariomycetidae</taxon>
        <taxon>Sordariales</taxon>
        <taxon>Podosporaceae</taxon>
        <taxon>Podospora</taxon>
    </lineage>
</organism>
<dbReference type="EMBL" id="JAFFGZ010000009">
    <property type="protein sequence ID" value="KAK4638860.1"/>
    <property type="molecule type" value="Genomic_DNA"/>
</dbReference>
<dbReference type="Proteomes" id="UP001322138">
    <property type="component" value="Unassembled WGS sequence"/>
</dbReference>
<evidence type="ECO:0000256" key="2">
    <source>
        <dbReference type="SAM" id="MobiDB-lite"/>
    </source>
</evidence>
<accession>A0ABR0F737</accession>
<protein>
    <recommendedName>
        <fullName evidence="5">HAUS augmin-like complex subunit 3 N-terminal domain-containing protein</fullName>
    </recommendedName>
</protein>
<comment type="caution">
    <text evidence="3">The sequence shown here is derived from an EMBL/GenBank/DDBJ whole genome shotgun (WGS) entry which is preliminary data.</text>
</comment>
<evidence type="ECO:0000313" key="4">
    <source>
        <dbReference type="Proteomes" id="UP001322138"/>
    </source>
</evidence>
<evidence type="ECO:0000313" key="3">
    <source>
        <dbReference type="EMBL" id="KAK4638860.1"/>
    </source>
</evidence>
<reference evidence="3 4" key="1">
    <citation type="journal article" date="2023" name="bioRxiv">
        <title>High-quality genome assemblies of four members of thePodospora anserinaspecies complex.</title>
        <authorList>
            <person name="Ament-Velasquez S.L."/>
            <person name="Vogan A.A."/>
            <person name="Wallerman O."/>
            <person name="Hartmann F."/>
            <person name="Gautier V."/>
            <person name="Silar P."/>
            <person name="Giraud T."/>
            <person name="Johannesson H."/>
        </authorList>
    </citation>
    <scope>NUCLEOTIDE SEQUENCE [LARGE SCALE GENOMIC DNA]</scope>
    <source>
        <strain evidence="3 4">CBS 112042</strain>
    </source>
</reference>
<dbReference type="GeneID" id="87901443"/>